<dbReference type="HOGENOM" id="CLU_165234_0_0_2"/>
<evidence type="ECO:0000313" key="2">
    <source>
        <dbReference type="Proteomes" id="UP000001979"/>
    </source>
</evidence>
<accession>Q12VX6</accession>
<protein>
    <submittedName>
        <fullName evidence="1">Uncharacterized protein</fullName>
    </submittedName>
</protein>
<sequence>MPHQLKIYNANTVFNIDIYQNHFICVRVVKMGVTKMINSILEMIKTVPEGQELSGYIYLLDSASSSIIWYDNITDCSQVEEDDITWLIFKYENPDYGSSILVVQKSNVSKLDLSYVTKTKY</sequence>
<evidence type="ECO:0000313" key="1">
    <source>
        <dbReference type="EMBL" id="ABE52400.1"/>
    </source>
</evidence>
<dbReference type="Proteomes" id="UP000001979">
    <property type="component" value="Chromosome"/>
</dbReference>
<dbReference type="EMBL" id="CP000300">
    <property type="protein sequence ID" value="ABE52400.1"/>
    <property type="molecule type" value="Genomic_DNA"/>
</dbReference>
<gene>
    <name evidence="1" type="ordered locus">Mbur_1493</name>
</gene>
<keyword evidence="2" id="KW-1185">Reference proteome</keyword>
<proteinExistence type="predicted"/>
<reference evidence="2" key="1">
    <citation type="journal article" date="2009" name="ISME J.">
        <title>The genome sequence of the psychrophilic archaeon, Methanococcoides burtonii: the role of genome evolution in cold adaptation.</title>
        <authorList>
            <person name="Allen M.A."/>
            <person name="Lauro F.M."/>
            <person name="Williams T.J."/>
            <person name="Burg D."/>
            <person name="Siddiqui K.S."/>
            <person name="De Francisci D."/>
            <person name="Chong K.W."/>
            <person name="Pilak O."/>
            <person name="Chew H.H."/>
            <person name="De Maere M.Z."/>
            <person name="Ting L."/>
            <person name="Katrib M."/>
            <person name="Ng C."/>
            <person name="Sowers K.R."/>
            <person name="Galperin M.Y."/>
            <person name="Anderson I.J."/>
            <person name="Ivanova N."/>
            <person name="Dalin E."/>
            <person name="Martinez M."/>
            <person name="Lapidus A."/>
            <person name="Hauser L."/>
            <person name="Land M."/>
            <person name="Thomas T."/>
            <person name="Cavicchioli R."/>
        </authorList>
    </citation>
    <scope>NUCLEOTIDE SEQUENCE [LARGE SCALE GENOMIC DNA]</scope>
    <source>
        <strain evidence="2">DSM 6242 / NBRC 107633 / OCM 468 / ACE-M</strain>
    </source>
</reference>
<dbReference type="AlphaFoldDB" id="Q12VX6"/>
<dbReference type="STRING" id="259564.Mbur_1493"/>
<name>Q12VX6_METBU</name>
<organism evidence="1 2">
    <name type="scientific">Methanococcoides burtonii (strain DSM 6242 / NBRC 107633 / OCM 468 / ACE-M)</name>
    <dbReference type="NCBI Taxonomy" id="259564"/>
    <lineage>
        <taxon>Archaea</taxon>
        <taxon>Methanobacteriati</taxon>
        <taxon>Methanobacteriota</taxon>
        <taxon>Stenosarchaea group</taxon>
        <taxon>Methanomicrobia</taxon>
        <taxon>Methanosarcinales</taxon>
        <taxon>Methanosarcinaceae</taxon>
        <taxon>Methanococcoides</taxon>
    </lineage>
</organism>
<dbReference type="KEGG" id="mbu:Mbur_1493"/>